<evidence type="ECO:0000313" key="1">
    <source>
        <dbReference type="EMBL" id="JAE08055.1"/>
    </source>
</evidence>
<organism evidence="1">
    <name type="scientific">Arundo donax</name>
    <name type="common">Giant reed</name>
    <name type="synonym">Donax arundinaceus</name>
    <dbReference type="NCBI Taxonomy" id="35708"/>
    <lineage>
        <taxon>Eukaryota</taxon>
        <taxon>Viridiplantae</taxon>
        <taxon>Streptophyta</taxon>
        <taxon>Embryophyta</taxon>
        <taxon>Tracheophyta</taxon>
        <taxon>Spermatophyta</taxon>
        <taxon>Magnoliopsida</taxon>
        <taxon>Liliopsida</taxon>
        <taxon>Poales</taxon>
        <taxon>Poaceae</taxon>
        <taxon>PACMAD clade</taxon>
        <taxon>Arundinoideae</taxon>
        <taxon>Arundineae</taxon>
        <taxon>Arundo</taxon>
    </lineage>
</organism>
<reference evidence="1" key="2">
    <citation type="journal article" date="2015" name="Data Brief">
        <title>Shoot transcriptome of the giant reed, Arundo donax.</title>
        <authorList>
            <person name="Barrero R.A."/>
            <person name="Guerrero F.D."/>
            <person name="Moolhuijzen P."/>
            <person name="Goolsby J.A."/>
            <person name="Tidwell J."/>
            <person name="Bellgard S.E."/>
            <person name="Bellgard M.I."/>
        </authorList>
    </citation>
    <scope>NUCLEOTIDE SEQUENCE</scope>
    <source>
        <tissue evidence="1">Shoot tissue taken approximately 20 cm above the soil surface</tissue>
    </source>
</reference>
<accession>A0A0A9F4W9</accession>
<dbReference type="EMBL" id="GBRH01189841">
    <property type="protein sequence ID" value="JAE08055.1"/>
    <property type="molecule type" value="Transcribed_RNA"/>
</dbReference>
<reference evidence="1" key="1">
    <citation type="submission" date="2014-09" db="EMBL/GenBank/DDBJ databases">
        <authorList>
            <person name="Magalhaes I.L.F."/>
            <person name="Oliveira U."/>
            <person name="Santos F.R."/>
            <person name="Vidigal T.H.D.A."/>
            <person name="Brescovit A.D."/>
            <person name="Santos A.J."/>
        </authorList>
    </citation>
    <scope>NUCLEOTIDE SEQUENCE</scope>
    <source>
        <tissue evidence="1">Shoot tissue taken approximately 20 cm above the soil surface</tissue>
    </source>
</reference>
<name>A0A0A9F4W9_ARUDO</name>
<sequence>MFYCSFLPELEKISTLNDNN</sequence>
<proteinExistence type="predicted"/>
<protein>
    <submittedName>
        <fullName evidence="1">Uncharacterized protein</fullName>
    </submittedName>
</protein>
<dbReference type="AlphaFoldDB" id="A0A0A9F4W9"/>